<evidence type="ECO:0000313" key="3">
    <source>
        <dbReference type="Proteomes" id="UP000323708"/>
    </source>
</evidence>
<keyword evidence="1" id="KW-0560">Oxidoreductase</keyword>
<dbReference type="GO" id="GO:0070967">
    <property type="term" value="F:coenzyme F420 binding"/>
    <property type="evidence" value="ECO:0007669"/>
    <property type="project" value="TreeGrafter"/>
</dbReference>
<gene>
    <name evidence="2" type="ORF">F0M18_19490</name>
</gene>
<dbReference type="PANTHER" id="PTHR35176">
    <property type="entry name" value="HEME OXYGENASE HI_0854-RELATED"/>
    <property type="match status" value="1"/>
</dbReference>
<dbReference type="GO" id="GO:0005829">
    <property type="term" value="C:cytosol"/>
    <property type="evidence" value="ECO:0007669"/>
    <property type="project" value="TreeGrafter"/>
</dbReference>
<accession>A0A5B0WNQ6</accession>
<dbReference type="AlphaFoldDB" id="A0A5B0WNQ6"/>
<comment type="caution">
    <text evidence="2">The sequence shown here is derived from an EMBL/GenBank/DDBJ whole genome shotgun (WGS) entry which is preliminary data.</text>
</comment>
<organism evidence="2 3">
    <name type="scientific">Pseudohalioglobus sediminis</name>
    <dbReference type="NCBI Taxonomy" id="2606449"/>
    <lineage>
        <taxon>Bacteria</taxon>
        <taxon>Pseudomonadati</taxon>
        <taxon>Pseudomonadota</taxon>
        <taxon>Gammaproteobacteria</taxon>
        <taxon>Cellvibrionales</taxon>
        <taxon>Halieaceae</taxon>
        <taxon>Pseudohalioglobus</taxon>
    </lineage>
</organism>
<dbReference type="Proteomes" id="UP000323708">
    <property type="component" value="Unassembled WGS sequence"/>
</dbReference>
<keyword evidence="3" id="KW-1185">Reference proteome</keyword>
<proteinExistence type="predicted"/>
<reference evidence="2 3" key="1">
    <citation type="submission" date="2019-09" db="EMBL/GenBank/DDBJ databases">
        <authorList>
            <person name="Chen X.-Y."/>
        </authorList>
    </citation>
    <scope>NUCLEOTIDE SEQUENCE [LARGE SCALE GENOMIC DNA]</scope>
    <source>
        <strain evidence="2 3">NY5</strain>
    </source>
</reference>
<dbReference type="EMBL" id="VTUX01000011">
    <property type="protein sequence ID" value="KAA1188217.1"/>
    <property type="molecule type" value="Genomic_DNA"/>
</dbReference>
<evidence type="ECO:0000256" key="1">
    <source>
        <dbReference type="ARBA" id="ARBA00023002"/>
    </source>
</evidence>
<protein>
    <submittedName>
        <fullName evidence="2">Pyridoxamine 5'-phosphate oxidase family protein</fullName>
    </submittedName>
</protein>
<dbReference type="InterPro" id="IPR012349">
    <property type="entry name" value="Split_barrel_FMN-bd"/>
</dbReference>
<dbReference type="InterPro" id="IPR052019">
    <property type="entry name" value="F420H2_bilvrd_red/Heme_oxyg"/>
</dbReference>
<dbReference type="Gene3D" id="2.30.110.10">
    <property type="entry name" value="Electron Transport, Fmn-binding Protein, Chain A"/>
    <property type="match status" value="1"/>
</dbReference>
<sequence>MSFIAVQTDAVASVGSGSAIRHRDLFVATGIPQGIRMDIKINGPWRRREIDQYLQDVRIPVRIACIGGDGFPRVVSVWFRYADGAFYCASHKDSSLVRLLRDYGRVGFEVSTNEPPYYGVRGQGVAELSGEGGAETLRQLIENYLGRSNEGLAEWLLSRSHDEVLIRIEVCRFFSWDYRKRMQAIA</sequence>
<dbReference type="PANTHER" id="PTHR35176:SF6">
    <property type="entry name" value="HEME OXYGENASE HI_0854-RELATED"/>
    <property type="match status" value="1"/>
</dbReference>
<evidence type="ECO:0000313" key="2">
    <source>
        <dbReference type="EMBL" id="KAA1188217.1"/>
    </source>
</evidence>
<dbReference type="GO" id="GO:0016627">
    <property type="term" value="F:oxidoreductase activity, acting on the CH-CH group of donors"/>
    <property type="evidence" value="ECO:0007669"/>
    <property type="project" value="TreeGrafter"/>
</dbReference>
<name>A0A5B0WNQ6_9GAMM</name>
<dbReference type="SUPFAM" id="SSF50475">
    <property type="entry name" value="FMN-binding split barrel"/>
    <property type="match status" value="1"/>
</dbReference>